<keyword evidence="1" id="KW-1133">Transmembrane helix</keyword>
<dbReference type="AlphaFoldDB" id="A0A4S3KG09"/>
<organism evidence="2 3">
    <name type="scientific">Metallibacterium scheffleri</name>
    <dbReference type="NCBI Taxonomy" id="993689"/>
    <lineage>
        <taxon>Bacteria</taxon>
        <taxon>Pseudomonadati</taxon>
        <taxon>Pseudomonadota</taxon>
        <taxon>Gammaproteobacteria</taxon>
        <taxon>Lysobacterales</taxon>
        <taxon>Rhodanobacteraceae</taxon>
        <taxon>Metallibacterium</taxon>
    </lineage>
</organism>
<dbReference type="EMBL" id="MWQO01000060">
    <property type="protein sequence ID" value="THD07523.1"/>
    <property type="molecule type" value="Genomic_DNA"/>
</dbReference>
<keyword evidence="1" id="KW-0812">Transmembrane</keyword>
<protein>
    <recommendedName>
        <fullName evidence="4">DUF996 domain-containing protein</fullName>
    </recommendedName>
</protein>
<accession>A0A4S3KG09</accession>
<feature type="transmembrane region" description="Helical" evidence="1">
    <location>
        <begin position="126"/>
        <end position="152"/>
    </location>
</feature>
<feature type="transmembrane region" description="Helical" evidence="1">
    <location>
        <begin position="20"/>
        <end position="45"/>
    </location>
</feature>
<evidence type="ECO:0000256" key="1">
    <source>
        <dbReference type="SAM" id="Phobius"/>
    </source>
</evidence>
<keyword evidence="3" id="KW-1185">Reference proteome</keyword>
<keyword evidence="1" id="KW-0472">Membrane</keyword>
<evidence type="ECO:0000313" key="2">
    <source>
        <dbReference type="EMBL" id="THD07523.1"/>
    </source>
</evidence>
<reference evidence="2 3" key="1">
    <citation type="submission" date="2017-02" db="EMBL/GenBank/DDBJ databases">
        <title>Whole genome sequencing of Metallibacterium scheffleri DSM 24874 (T).</title>
        <authorList>
            <person name="Kumar S."/>
            <person name="Patil P."/>
            <person name="Patil P.B."/>
        </authorList>
    </citation>
    <scope>NUCLEOTIDE SEQUENCE [LARGE SCALE GENOMIC DNA]</scope>
    <source>
        <strain evidence="2 3">DSM 24874</strain>
    </source>
</reference>
<dbReference type="RefSeq" id="WP_081126462.1">
    <property type="nucleotide sequence ID" value="NZ_DAHXOC010000014.1"/>
</dbReference>
<dbReference type="STRING" id="993689.GCA_002077135_01145"/>
<dbReference type="Proteomes" id="UP000307749">
    <property type="component" value="Unassembled WGS sequence"/>
</dbReference>
<sequence>MASNDKGMHMNDFGALTGMGFGVALIGGLVGLVITVLLGALILMFAYKLVVKSSPGYGQAVITMLAVVGAAIVIHIVLGLVLFWLGMLAGLIIFIADFLVTAWLIQKLMKSPMSGEISYGQACLVVVVDWLIWLAIAVVMWVIGMVIGFSFMHGMMH</sequence>
<name>A0A4S3KG09_9GAMM</name>
<comment type="caution">
    <text evidence="2">The sequence shown here is derived from an EMBL/GenBank/DDBJ whole genome shotgun (WGS) entry which is preliminary data.</text>
</comment>
<gene>
    <name evidence="2" type="ORF">B1806_14915</name>
</gene>
<feature type="transmembrane region" description="Helical" evidence="1">
    <location>
        <begin position="57"/>
        <end position="78"/>
    </location>
</feature>
<evidence type="ECO:0000313" key="3">
    <source>
        <dbReference type="Proteomes" id="UP000307749"/>
    </source>
</evidence>
<evidence type="ECO:0008006" key="4">
    <source>
        <dbReference type="Google" id="ProtNLM"/>
    </source>
</evidence>
<proteinExistence type="predicted"/>
<feature type="transmembrane region" description="Helical" evidence="1">
    <location>
        <begin position="84"/>
        <end position="105"/>
    </location>
</feature>